<accession>A0ABS6JIT0</accession>
<dbReference type="Proteomes" id="UP000784880">
    <property type="component" value="Unassembled WGS sequence"/>
</dbReference>
<evidence type="ECO:0000259" key="2">
    <source>
        <dbReference type="Pfam" id="PF11611"/>
    </source>
</evidence>
<name>A0ABS6JIT0_9BACI</name>
<protein>
    <submittedName>
        <fullName evidence="3">DUF4352 domain-containing protein</fullName>
    </submittedName>
</protein>
<comment type="caution">
    <text evidence="3">The sequence shown here is derived from an EMBL/GenBank/DDBJ whole genome shotgun (WGS) entry which is preliminary data.</text>
</comment>
<proteinExistence type="predicted"/>
<dbReference type="RefSeq" id="WP_217066557.1">
    <property type="nucleotide sequence ID" value="NZ_JAHQCS010000098.1"/>
</dbReference>
<feature type="domain" description="DUF4352" evidence="2">
    <location>
        <begin position="47"/>
        <end position="146"/>
    </location>
</feature>
<organism evidence="3 4">
    <name type="scientific">Evansella tamaricis</name>
    <dbReference type="NCBI Taxonomy" id="2069301"/>
    <lineage>
        <taxon>Bacteria</taxon>
        <taxon>Bacillati</taxon>
        <taxon>Bacillota</taxon>
        <taxon>Bacilli</taxon>
        <taxon>Bacillales</taxon>
        <taxon>Bacillaceae</taxon>
        <taxon>Evansella</taxon>
    </lineage>
</organism>
<evidence type="ECO:0000313" key="3">
    <source>
        <dbReference type="EMBL" id="MBU9712370.1"/>
    </source>
</evidence>
<keyword evidence="4" id="KW-1185">Reference proteome</keyword>
<sequence>MKKVLVLIIACLSLSIMTACGGKTAGSSDNEGDLLLKIGETGIVQSNTGNYEMKVHKIQRLEEYKGRTPVQDYFFLLDIEIKNTGDSVLLGKDITRATLLSKENKTAENWYSDFLTLVPDRIEPGETVHGEVFFDQEHSEEYTLTFAIPLSDPDKTEHIWTFHLDDTELN</sequence>
<gene>
    <name evidence="3" type="ORF">KS419_11520</name>
</gene>
<feature type="signal peptide" evidence="1">
    <location>
        <begin position="1"/>
        <end position="21"/>
    </location>
</feature>
<feature type="chain" id="PRO_5046778998" evidence="1">
    <location>
        <begin position="22"/>
        <end position="170"/>
    </location>
</feature>
<evidence type="ECO:0000256" key="1">
    <source>
        <dbReference type="SAM" id="SignalP"/>
    </source>
</evidence>
<dbReference type="PROSITE" id="PS51257">
    <property type="entry name" value="PROKAR_LIPOPROTEIN"/>
    <property type="match status" value="1"/>
</dbReference>
<dbReference type="Pfam" id="PF11611">
    <property type="entry name" value="DUF4352"/>
    <property type="match status" value="1"/>
</dbReference>
<dbReference type="EMBL" id="JAHQCS010000098">
    <property type="protein sequence ID" value="MBU9712370.1"/>
    <property type="molecule type" value="Genomic_DNA"/>
</dbReference>
<dbReference type="InterPro" id="IPR029051">
    <property type="entry name" value="DUF4352"/>
</dbReference>
<keyword evidence="1" id="KW-0732">Signal</keyword>
<evidence type="ECO:0000313" key="4">
    <source>
        <dbReference type="Proteomes" id="UP000784880"/>
    </source>
</evidence>
<reference evidence="3 4" key="1">
    <citation type="submission" date="2021-06" db="EMBL/GenBank/DDBJ databases">
        <title>Bacillus sp. RD4P76, an endophyte from a halophyte.</title>
        <authorList>
            <person name="Sun J.-Q."/>
        </authorList>
    </citation>
    <scope>NUCLEOTIDE SEQUENCE [LARGE SCALE GENOMIC DNA]</scope>
    <source>
        <strain evidence="3 4">CGMCC 1.15917</strain>
    </source>
</reference>